<proteinExistence type="predicted"/>
<sequence length="71" mass="8020">MHVGFDEAHIRSGAVYTCDFERGMLKSKRLGHVNLLRELSKEESITNVQLVSDLRRRNSNGENQSKSSPSC</sequence>
<name>A0A822XMJ3_NELNU</name>
<reference evidence="1 2" key="1">
    <citation type="journal article" date="2020" name="Mol. Biol. Evol.">
        <title>Distinct Expression and Methylation Patterns for Genes with Different Fates following a Single Whole-Genome Duplication in Flowering Plants.</title>
        <authorList>
            <person name="Shi T."/>
            <person name="Rahmani R.S."/>
            <person name="Gugger P.F."/>
            <person name="Wang M."/>
            <person name="Li H."/>
            <person name="Zhang Y."/>
            <person name="Li Z."/>
            <person name="Wang Q."/>
            <person name="Van de Peer Y."/>
            <person name="Marchal K."/>
            <person name="Chen J."/>
        </authorList>
    </citation>
    <scope>NUCLEOTIDE SEQUENCE [LARGE SCALE GENOMIC DNA]</scope>
    <source>
        <tissue evidence="1">Leaf</tissue>
    </source>
</reference>
<gene>
    <name evidence="1" type="ORF">HUJ06_022960</name>
</gene>
<protein>
    <submittedName>
        <fullName evidence="1">Uncharacterized protein</fullName>
    </submittedName>
</protein>
<comment type="caution">
    <text evidence="1">The sequence shown here is derived from an EMBL/GenBank/DDBJ whole genome shotgun (WGS) entry which is preliminary data.</text>
</comment>
<organism evidence="1 2">
    <name type="scientific">Nelumbo nucifera</name>
    <name type="common">Sacred lotus</name>
    <dbReference type="NCBI Taxonomy" id="4432"/>
    <lineage>
        <taxon>Eukaryota</taxon>
        <taxon>Viridiplantae</taxon>
        <taxon>Streptophyta</taxon>
        <taxon>Embryophyta</taxon>
        <taxon>Tracheophyta</taxon>
        <taxon>Spermatophyta</taxon>
        <taxon>Magnoliopsida</taxon>
        <taxon>Proteales</taxon>
        <taxon>Nelumbonaceae</taxon>
        <taxon>Nelumbo</taxon>
    </lineage>
</organism>
<evidence type="ECO:0000313" key="1">
    <source>
        <dbReference type="EMBL" id="DAD21497.1"/>
    </source>
</evidence>
<keyword evidence="2" id="KW-1185">Reference proteome</keyword>
<dbReference type="AlphaFoldDB" id="A0A822XMJ3"/>
<accession>A0A822XMJ3</accession>
<dbReference type="EMBL" id="DUZY01000001">
    <property type="protein sequence ID" value="DAD21497.1"/>
    <property type="molecule type" value="Genomic_DNA"/>
</dbReference>
<evidence type="ECO:0000313" key="2">
    <source>
        <dbReference type="Proteomes" id="UP000607653"/>
    </source>
</evidence>
<dbReference type="Proteomes" id="UP000607653">
    <property type="component" value="Unassembled WGS sequence"/>
</dbReference>